<organism evidence="2 3">
    <name type="scientific">Mycobacteroides abscessus subsp. massiliense</name>
    <dbReference type="NCBI Taxonomy" id="1962118"/>
    <lineage>
        <taxon>Bacteria</taxon>
        <taxon>Bacillati</taxon>
        <taxon>Actinomycetota</taxon>
        <taxon>Actinomycetes</taxon>
        <taxon>Mycobacteriales</taxon>
        <taxon>Mycobacteriaceae</taxon>
        <taxon>Mycobacteroides</taxon>
        <taxon>Mycobacteroides abscessus</taxon>
    </lineage>
</organism>
<gene>
    <name evidence="2" type="ORF">SAMEA2259716_00299</name>
</gene>
<proteinExistence type="predicted"/>
<feature type="chain" id="PRO_5013182704" evidence="1">
    <location>
        <begin position="30"/>
        <end position="72"/>
    </location>
</feature>
<name>A0A1U0YAX4_9MYCO</name>
<dbReference type="Proteomes" id="UP000190074">
    <property type="component" value="Unassembled WGS sequence"/>
</dbReference>
<feature type="signal peptide" evidence="1">
    <location>
        <begin position="1"/>
        <end position="29"/>
    </location>
</feature>
<evidence type="ECO:0000313" key="3">
    <source>
        <dbReference type="Proteomes" id="UP000190074"/>
    </source>
</evidence>
<dbReference type="AlphaFoldDB" id="A0A1U0YAX4"/>
<evidence type="ECO:0000256" key="1">
    <source>
        <dbReference type="SAM" id="SignalP"/>
    </source>
</evidence>
<protein>
    <submittedName>
        <fullName evidence="2">Uncharacterized protein</fullName>
    </submittedName>
</protein>
<sequence>MLTVAQRALFAVGLLVGAALGIPAGTVMAASASAEPLTACAEEDGNPDGQPCMWTDPDTGRAFFVDSANYRG</sequence>
<dbReference type="EMBL" id="FVGW01000001">
    <property type="protein sequence ID" value="SKL37707.1"/>
    <property type="molecule type" value="Genomic_DNA"/>
</dbReference>
<accession>A0A1U0YAX4</accession>
<keyword evidence="1" id="KW-0732">Signal</keyword>
<reference evidence="2 3" key="1">
    <citation type="submission" date="2016-11" db="EMBL/GenBank/DDBJ databases">
        <authorList>
            <consortium name="Pathogen Informatics"/>
        </authorList>
    </citation>
    <scope>NUCLEOTIDE SEQUENCE [LARGE SCALE GENOMIC DNA]</scope>
    <source>
        <strain evidence="2 3">911</strain>
    </source>
</reference>
<evidence type="ECO:0000313" key="2">
    <source>
        <dbReference type="EMBL" id="SKL37707.1"/>
    </source>
</evidence>
<dbReference type="RefSeq" id="WP_079626674.1">
    <property type="nucleotide sequence ID" value="NZ_FVGW01000001.1"/>
</dbReference>